<sequence length="110" mass="12519">MSRCAETLTEAVKNPYPCSEKKPQKKAYLYDDTKNGVNIKGILLIEDGGVRARQAITADRETRVLNDASSQSRFVCTRPLGRTQRADRPIFCPVEVLWIFIHADNEFVYI</sequence>
<gene>
    <name evidence="1" type="ORF">Metal_3806</name>
</gene>
<evidence type="ECO:0000313" key="2">
    <source>
        <dbReference type="Proteomes" id="UP000005090"/>
    </source>
</evidence>
<dbReference type="AlphaFoldDB" id="H8GID6"/>
<protein>
    <submittedName>
        <fullName evidence="1">Uncharacterized protein</fullName>
    </submittedName>
</protein>
<accession>H8GID6</accession>
<dbReference type="EMBL" id="CM001475">
    <property type="protein sequence ID" value="EIC31448.1"/>
    <property type="molecule type" value="Genomic_DNA"/>
</dbReference>
<dbReference type="HOGENOM" id="CLU_2167996_0_0_6"/>
<evidence type="ECO:0000313" key="1">
    <source>
        <dbReference type="EMBL" id="EIC31448.1"/>
    </source>
</evidence>
<dbReference type="Proteomes" id="UP000005090">
    <property type="component" value="Chromosome"/>
</dbReference>
<name>H8GID6_METAL</name>
<organism evidence="1 2">
    <name type="scientific">Methylomicrobium album BG8</name>
    <dbReference type="NCBI Taxonomy" id="686340"/>
    <lineage>
        <taxon>Bacteria</taxon>
        <taxon>Pseudomonadati</taxon>
        <taxon>Pseudomonadota</taxon>
        <taxon>Gammaproteobacteria</taxon>
        <taxon>Methylococcales</taxon>
        <taxon>Methylococcaceae</taxon>
        <taxon>Methylomicrobium</taxon>
    </lineage>
</organism>
<proteinExistence type="predicted"/>
<keyword evidence="2" id="KW-1185">Reference proteome</keyword>
<dbReference type="STRING" id="686340.Metal_3806"/>
<reference evidence="1 2" key="1">
    <citation type="journal article" date="2013" name="Genome Announc.">
        <title>Genome Sequence of the Obligate Gammaproteobacterial Methanotroph Methylomicrobium album Strain BG8.</title>
        <authorList>
            <person name="Kits K.D."/>
            <person name="Kalyuzhnaya M.G."/>
            <person name="Klotz M.G."/>
            <person name="Jetten M.S."/>
            <person name="Op den Camp H.J."/>
            <person name="Vuilleumier S."/>
            <person name="Bringel F."/>
            <person name="Dispirito A.A."/>
            <person name="Murrell J.C."/>
            <person name="Bruce D."/>
            <person name="Cheng J.F."/>
            <person name="Copeland A."/>
            <person name="Goodwin L."/>
            <person name="Hauser L."/>
            <person name="Lajus A."/>
            <person name="Land M.L."/>
            <person name="Lapidus A."/>
            <person name="Lucas S."/>
            <person name="Medigue C."/>
            <person name="Pitluck S."/>
            <person name="Woyke T."/>
            <person name="Zeytun A."/>
            <person name="Stein L.Y."/>
        </authorList>
    </citation>
    <scope>NUCLEOTIDE SEQUENCE [LARGE SCALE GENOMIC DNA]</scope>
    <source>
        <strain evidence="1 2">BG8</strain>
    </source>
</reference>